<evidence type="ECO:0000256" key="2">
    <source>
        <dbReference type="SAM" id="MobiDB-lite"/>
    </source>
</evidence>
<dbReference type="AlphaFoldDB" id="A0A8H6Z3F6"/>
<dbReference type="Gene3D" id="3.40.50.300">
    <property type="entry name" value="P-loop containing nucleotide triphosphate hydrolases"/>
    <property type="match status" value="1"/>
</dbReference>
<feature type="compositionally biased region" description="Polar residues" evidence="2">
    <location>
        <begin position="117"/>
        <end position="131"/>
    </location>
</feature>
<evidence type="ECO:0000313" key="5">
    <source>
        <dbReference type="Proteomes" id="UP000620124"/>
    </source>
</evidence>
<evidence type="ECO:0000313" key="4">
    <source>
        <dbReference type="EMBL" id="KAF7369156.1"/>
    </source>
</evidence>
<organism evidence="4 5">
    <name type="scientific">Mycena venus</name>
    <dbReference type="NCBI Taxonomy" id="2733690"/>
    <lineage>
        <taxon>Eukaryota</taxon>
        <taxon>Fungi</taxon>
        <taxon>Dikarya</taxon>
        <taxon>Basidiomycota</taxon>
        <taxon>Agaricomycotina</taxon>
        <taxon>Agaricomycetes</taxon>
        <taxon>Agaricomycetidae</taxon>
        <taxon>Agaricales</taxon>
        <taxon>Marasmiineae</taxon>
        <taxon>Mycenaceae</taxon>
        <taxon>Mycena</taxon>
    </lineage>
</organism>
<protein>
    <submittedName>
        <fullName evidence="4">NACHT domain-containing protein</fullName>
    </submittedName>
</protein>
<dbReference type="EMBL" id="JACAZI010000002">
    <property type="protein sequence ID" value="KAF7369156.1"/>
    <property type="molecule type" value="Genomic_DNA"/>
</dbReference>
<dbReference type="InterPro" id="IPR007111">
    <property type="entry name" value="NACHT_NTPase"/>
</dbReference>
<feature type="domain" description="NACHT" evidence="3">
    <location>
        <begin position="242"/>
        <end position="385"/>
    </location>
</feature>
<dbReference type="InterPro" id="IPR027417">
    <property type="entry name" value="P-loop_NTPase"/>
</dbReference>
<reference evidence="4" key="1">
    <citation type="submission" date="2020-05" db="EMBL/GenBank/DDBJ databases">
        <title>Mycena genomes resolve the evolution of fungal bioluminescence.</title>
        <authorList>
            <person name="Tsai I.J."/>
        </authorList>
    </citation>
    <scope>NUCLEOTIDE SEQUENCE</scope>
    <source>
        <strain evidence="4">CCC161011</strain>
    </source>
</reference>
<keyword evidence="5" id="KW-1185">Reference proteome</keyword>
<dbReference type="PROSITE" id="PS50837">
    <property type="entry name" value="NACHT"/>
    <property type="match status" value="1"/>
</dbReference>
<feature type="region of interest" description="Disordered" evidence="2">
    <location>
        <begin position="94"/>
        <end position="163"/>
    </location>
</feature>
<accession>A0A8H6Z3F6</accession>
<dbReference type="OrthoDB" id="4760524at2759"/>
<dbReference type="Pfam" id="PF24883">
    <property type="entry name" value="NPHP3_N"/>
    <property type="match status" value="1"/>
</dbReference>
<gene>
    <name evidence="4" type="ORF">MVEN_00242800</name>
</gene>
<dbReference type="PANTHER" id="PTHR10039:SF17">
    <property type="entry name" value="FUNGAL STAND N-TERMINAL GOODBYE DOMAIN-CONTAINING PROTEIN-RELATED"/>
    <property type="match status" value="1"/>
</dbReference>
<dbReference type="PANTHER" id="PTHR10039">
    <property type="entry name" value="AMELOGENIN"/>
    <property type="match status" value="1"/>
</dbReference>
<proteinExistence type="predicted"/>
<dbReference type="SUPFAM" id="SSF52540">
    <property type="entry name" value="P-loop containing nucleoside triphosphate hydrolases"/>
    <property type="match status" value="1"/>
</dbReference>
<comment type="caution">
    <text evidence="4">The sequence shown here is derived from an EMBL/GenBank/DDBJ whole genome shotgun (WGS) entry which is preliminary data.</text>
</comment>
<keyword evidence="1" id="KW-0677">Repeat</keyword>
<sequence length="623" mass="69946">MFASTSHFQINGGNFMEIRGDVNLHTTQPAMRPESDPMAALQMGLCDGPGRLLSRVERNGRKAGATRIVPYNGLRGSELPDRRHDSAKHYPDYIPPTVPHQFSQNGYASKDIPDGTGQFNPQSFEHPSANNPLGARRGPGSLRHSPRGRANQSDSGIAFNHPSHPLHYCQDSARTSINIGGDMNHVERHGEQGLHILQRAAASDAFHDSAERYPQPKCHTDTRTEMLQDLLKWSSSTDSNSSVLWLHGPAGAGKSAIMQSLCQRLEMEARLGASFFFKRGHPSRGHSRKLFPTIAYQLALLPELNRIISRVVEENPSILDRSLSTQLQKLIFEPCRQSSHRRTFVIVVDGLDECDGLEIQQEILRSIGSVMREPHPFRFLVASRPEPHIREILVDALESIHRPVNINQSFEDVRMHLTDEFARIHQAHRSTMAMVPRPWPSLEIIDKLVVKSSGYFIYASTVIKFIDDKNYRPTERLQVITTGVKDSHFGSPFAALDELYTQILCAVPDQRRLLTILAVIAAKLDLPFGYTDELLGLDPGDVQLALRGLQSLISVGEERDLFGRSQIMVHHASFYDFLQDHTRAGKFYVGSGPHLMDVCSHIFKAFSYTYDDPVLNRRGHVSR</sequence>
<dbReference type="Proteomes" id="UP000620124">
    <property type="component" value="Unassembled WGS sequence"/>
</dbReference>
<evidence type="ECO:0000256" key="1">
    <source>
        <dbReference type="ARBA" id="ARBA00022737"/>
    </source>
</evidence>
<evidence type="ECO:0000259" key="3">
    <source>
        <dbReference type="PROSITE" id="PS50837"/>
    </source>
</evidence>
<name>A0A8H6Z3F6_9AGAR</name>
<dbReference type="InterPro" id="IPR056884">
    <property type="entry name" value="NPHP3-like_N"/>
</dbReference>